<dbReference type="RefSeq" id="WP_091183743.1">
    <property type="nucleotide sequence ID" value="NZ_FOMT01000002.1"/>
</dbReference>
<evidence type="ECO:0000259" key="7">
    <source>
        <dbReference type="Pfam" id="PF25021"/>
    </source>
</evidence>
<feature type="coiled-coil region" evidence="3">
    <location>
        <begin position="848"/>
        <end position="938"/>
    </location>
</feature>
<evidence type="ECO:0000313" key="9">
    <source>
        <dbReference type="Proteomes" id="UP000198855"/>
    </source>
</evidence>
<reference evidence="9" key="1">
    <citation type="submission" date="2016-10" db="EMBL/GenBank/DDBJ databases">
        <authorList>
            <person name="Varghese N."/>
            <person name="Submissions S."/>
        </authorList>
    </citation>
    <scope>NUCLEOTIDE SEQUENCE [LARGE SCALE GENOMIC DNA]</scope>
    <source>
        <strain evidence="9">CGMCC 1.10784</strain>
    </source>
</reference>
<dbReference type="Pfam" id="PF07833">
    <property type="entry name" value="Cu_amine_oxidN1"/>
    <property type="match status" value="1"/>
</dbReference>
<dbReference type="OrthoDB" id="9799230at2"/>
<dbReference type="Pfam" id="PF04773">
    <property type="entry name" value="FecR"/>
    <property type="match status" value="1"/>
</dbReference>
<protein>
    <submittedName>
        <fullName evidence="8">NHL repeat-containing protein</fullName>
    </submittedName>
</protein>
<evidence type="ECO:0000259" key="5">
    <source>
        <dbReference type="Pfam" id="PF04773"/>
    </source>
</evidence>
<dbReference type="PROSITE" id="PS51125">
    <property type="entry name" value="NHL"/>
    <property type="match status" value="1"/>
</dbReference>
<keyword evidence="9" id="KW-1185">Reference proteome</keyword>
<evidence type="ECO:0000256" key="3">
    <source>
        <dbReference type="SAM" id="Coils"/>
    </source>
</evidence>
<evidence type="ECO:0000256" key="2">
    <source>
        <dbReference type="PROSITE-ProRule" id="PRU00504"/>
    </source>
</evidence>
<feature type="region of interest" description="Disordered" evidence="4">
    <location>
        <begin position="821"/>
        <end position="848"/>
    </location>
</feature>
<evidence type="ECO:0000313" key="8">
    <source>
        <dbReference type="EMBL" id="SFD97056.1"/>
    </source>
</evidence>
<dbReference type="EMBL" id="FOMT01000002">
    <property type="protein sequence ID" value="SFD97056.1"/>
    <property type="molecule type" value="Genomic_DNA"/>
</dbReference>
<gene>
    <name evidence="8" type="ORF">SAMN05216378_1803</name>
</gene>
<dbReference type="STRING" id="1045775.SAMN05216378_1803"/>
<dbReference type="Gene3D" id="2.60.120.1440">
    <property type="match status" value="1"/>
</dbReference>
<dbReference type="InterPro" id="IPR012854">
    <property type="entry name" value="Cu_amine_oxidase-like_N"/>
</dbReference>
<dbReference type="PANTHER" id="PTHR13833:SF71">
    <property type="entry name" value="NHL DOMAIN-CONTAINING PROTEIN"/>
    <property type="match status" value="1"/>
</dbReference>
<dbReference type="InterPro" id="IPR056822">
    <property type="entry name" value="TEN_NHL"/>
</dbReference>
<keyword evidence="3" id="KW-0175">Coiled coil</keyword>
<sequence length="1255" mass="134396">MYKGKQLGFIALIILLIGNFAGGASFAGIASAADRTAVNGLPLGSTVTLAGGPDRNALAELEDAYRQPSGIVQLKDGSILIADTANHAIRRIADGQSQIFAGASLSNKRDENGLPAGALLDGQAKLAFFNQPAGLAVNAAGDVFVADAGNNAIRKIDKSGNVTTVAGSGVQGFKNGKGEAASFSHPQDVAIAADGTLYVADTLNHVIRRISPQGEVTTIGAASTRAVEPRSGVAVPAGSYKNGSLAEAQFNEPSGLELDEQGNLYVSDSGNQAIRYINFVKGSVTTAAGAEPAYAQGALYADYGFADGAAAAARFHSPRGLAWSKEQGLIIADALNHAIRKLKDGKVTTLAGALNGEGSFSDGIESEARLNTPSDVTVTQSGKLLIADTNNAAIRQWTGYTPPAAWKKGNIAVAYGEKLLASDVAPLVKQGRVMLPVRAVGELLGFTLAQADNGRIQLKKDSRTIYLTPGNRNVVIETTGSAKRTLTADVAPYVLKGHVIAPLRLLAEILGKDVQWAGSDKLVIIRDLKHAAVSGTAAADAKRTDPSSARLMEITALRGESKVSFGGALTVDAYVGMKLGEGAVLETGPKATAQLRTLDKGDEIAVGSGTVLVATELRGTEGILITRLNVVAGHIYPHVADLTHSADRFEVQTGQMTNSVRGTQFMTSVDPLTGQTKLVVVSGKVAVSNGNGNTEQSGPPTYIYPSQQITLDKDEDEPLDLSVNFINVEDLVRMASPDVLAEILRNKAEIDKENEAYLEGLKKQAGSPKDPTIPDWLTQEMLDKLQNNFEQLIGNIAKDALAKNKISKEELIKLIEEANKKPGSDGKKLDLDSVKPLDPSAGLDPRLEAERQSKLKELQEEKKAKLEEEQKRLEQLQAQLGSKLNQLEEQRKKQEEANKRALEELKKKAEEDLLRQLNDKLQEEFRKAQQQAELEKKMQQNGYIVTSASPPVWAPPTTPVFTPPPTSTPEPPATPKVEIHYSDDAATEIRAGHNNYFQSLYFGTEHIDLNTEVQVKVTLEKDGQPVTGIPVKFNESMVESNSEGSFILRKSSDENYKLGELQASEDALINYRSTLKDAGQYTEKTELLNVAGADPVVLGSFTRTLTVTPNATFVFDYGHVEFYQNVEELWKFQSNAYGLAEDAQVGYRITWTGPDNEPVTGQVMRLFIRPHDSEADVDAIVMETNNEGSALLQLSSTGAGTAGKWDLAGGGIDISLTSTLAVEGSYQMTVQLVQLGDNMDIGEPMSWSFLVNPTS</sequence>
<dbReference type="InterPro" id="IPR006860">
    <property type="entry name" value="FecR"/>
</dbReference>
<dbReference type="Gene3D" id="2.120.10.30">
    <property type="entry name" value="TolB, C-terminal domain"/>
    <property type="match status" value="3"/>
</dbReference>
<dbReference type="Gene3D" id="3.30.457.10">
    <property type="entry name" value="Copper amine oxidase-like, N-terminal domain"/>
    <property type="match status" value="1"/>
</dbReference>
<feature type="repeat" description="NHL" evidence="2">
    <location>
        <begin position="129"/>
        <end position="159"/>
    </location>
</feature>
<dbReference type="Proteomes" id="UP000198855">
    <property type="component" value="Unassembled WGS sequence"/>
</dbReference>
<evidence type="ECO:0000256" key="4">
    <source>
        <dbReference type="SAM" id="MobiDB-lite"/>
    </source>
</evidence>
<evidence type="ECO:0000256" key="1">
    <source>
        <dbReference type="ARBA" id="ARBA00022737"/>
    </source>
</evidence>
<organism evidence="8 9">
    <name type="scientific">Paenibacillus catalpae</name>
    <dbReference type="NCBI Taxonomy" id="1045775"/>
    <lineage>
        <taxon>Bacteria</taxon>
        <taxon>Bacillati</taxon>
        <taxon>Bacillota</taxon>
        <taxon>Bacilli</taxon>
        <taxon>Bacillales</taxon>
        <taxon>Paenibacillaceae</taxon>
        <taxon>Paenibacillus</taxon>
    </lineage>
</organism>
<dbReference type="AlphaFoldDB" id="A0A1I1WPJ6"/>
<accession>A0A1I1WPJ6</accession>
<feature type="domain" description="FecR protein" evidence="5">
    <location>
        <begin position="584"/>
        <end position="685"/>
    </location>
</feature>
<keyword evidence="1" id="KW-0677">Repeat</keyword>
<dbReference type="InterPro" id="IPR036582">
    <property type="entry name" value="Mao_N_sf"/>
</dbReference>
<dbReference type="InterPro" id="IPR011042">
    <property type="entry name" value="6-blade_b-propeller_TolB-like"/>
</dbReference>
<feature type="compositionally biased region" description="Basic and acidic residues" evidence="4">
    <location>
        <begin position="821"/>
        <end position="835"/>
    </location>
</feature>
<feature type="domain" description="Teneurin NHL" evidence="7">
    <location>
        <begin position="175"/>
        <end position="352"/>
    </location>
</feature>
<dbReference type="SUPFAM" id="SSF55383">
    <property type="entry name" value="Copper amine oxidase, domain N"/>
    <property type="match status" value="1"/>
</dbReference>
<dbReference type="SUPFAM" id="SSF101898">
    <property type="entry name" value="NHL repeat"/>
    <property type="match status" value="1"/>
</dbReference>
<name>A0A1I1WPJ6_9BACL</name>
<feature type="domain" description="Copper amine oxidase-like N-terminal" evidence="6">
    <location>
        <begin position="420"/>
        <end position="525"/>
    </location>
</feature>
<dbReference type="InterPro" id="IPR001258">
    <property type="entry name" value="NHL_repeat"/>
</dbReference>
<evidence type="ECO:0000259" key="6">
    <source>
        <dbReference type="Pfam" id="PF07833"/>
    </source>
</evidence>
<dbReference type="Pfam" id="PF01436">
    <property type="entry name" value="NHL"/>
    <property type="match status" value="1"/>
</dbReference>
<proteinExistence type="predicted"/>
<dbReference type="CDD" id="cd22265">
    <property type="entry name" value="UDM1_RNF168"/>
    <property type="match status" value="1"/>
</dbReference>
<dbReference type="PANTHER" id="PTHR13833">
    <property type="match status" value="1"/>
</dbReference>
<dbReference type="Pfam" id="PF25021">
    <property type="entry name" value="TEN_NHL"/>
    <property type="match status" value="1"/>
</dbReference>